<sequence length="169" mass="19418">MSTFHLNSLPKSKRIQMIGEFYDVIDSLKNRAEVRAFFKSLLTADEIASFMRRIEVAVLLSGKLRYEEIITMLGVGKEKISSVNKSLLQDDSGYKIIIERLIENRKKRLKRMKKEERSAAYPFAGLKKQSRFLVLNAIIDAVIENGIDDKELEKEALLFTPSSTIFKNK</sequence>
<dbReference type="GO" id="GO:0003700">
    <property type="term" value="F:DNA-binding transcription factor activity"/>
    <property type="evidence" value="ECO:0007669"/>
    <property type="project" value="InterPro"/>
</dbReference>
<dbReference type="Gene3D" id="1.10.1270.10">
    <property type="entry name" value="TrpR-like"/>
    <property type="match status" value="1"/>
</dbReference>
<evidence type="ECO:0008006" key="3">
    <source>
        <dbReference type="Google" id="ProtNLM"/>
    </source>
</evidence>
<accession>A0A1G2I4R1</accession>
<dbReference type="Proteomes" id="UP000178820">
    <property type="component" value="Unassembled WGS sequence"/>
</dbReference>
<dbReference type="InterPro" id="IPR013368">
    <property type="entry name" value="YecD_YerC"/>
</dbReference>
<comment type="caution">
    <text evidence="1">The sequence shown here is derived from an EMBL/GenBank/DDBJ whole genome shotgun (WGS) entry which is preliminary data.</text>
</comment>
<dbReference type="NCBIfam" id="TIGR02531">
    <property type="entry name" value="yecD_yerC"/>
    <property type="match status" value="1"/>
</dbReference>
<dbReference type="STRING" id="1802207.A3D44_04195"/>
<dbReference type="EMBL" id="MHOT01000006">
    <property type="protein sequence ID" value="OGZ69669.1"/>
    <property type="molecule type" value="Genomic_DNA"/>
</dbReference>
<dbReference type="InterPro" id="IPR000831">
    <property type="entry name" value="Trp_repress"/>
</dbReference>
<dbReference type="PANTHER" id="PTHR40080">
    <property type="entry name" value="LMO1763 PROTEIN"/>
    <property type="match status" value="1"/>
</dbReference>
<dbReference type="PANTHER" id="PTHR40080:SF1">
    <property type="entry name" value="TRPR-LIKE PROTEIN YERC_YECD"/>
    <property type="match status" value="1"/>
</dbReference>
<gene>
    <name evidence="1" type="ORF">A3D44_04195</name>
</gene>
<name>A0A1G2I4R1_9BACT</name>
<dbReference type="InterPro" id="IPR010921">
    <property type="entry name" value="Trp_repressor/repl_initiator"/>
</dbReference>
<dbReference type="InterPro" id="IPR038116">
    <property type="entry name" value="TrpR-like_sf"/>
</dbReference>
<reference evidence="1 2" key="1">
    <citation type="journal article" date="2016" name="Nat. Commun.">
        <title>Thousands of microbial genomes shed light on interconnected biogeochemical processes in an aquifer system.</title>
        <authorList>
            <person name="Anantharaman K."/>
            <person name="Brown C.T."/>
            <person name="Hug L.A."/>
            <person name="Sharon I."/>
            <person name="Castelle C.J."/>
            <person name="Probst A.J."/>
            <person name="Thomas B.C."/>
            <person name="Singh A."/>
            <person name="Wilkins M.J."/>
            <person name="Karaoz U."/>
            <person name="Brodie E.L."/>
            <person name="Williams K.H."/>
            <person name="Hubbard S.S."/>
            <person name="Banfield J.F."/>
        </authorList>
    </citation>
    <scope>NUCLEOTIDE SEQUENCE [LARGE SCALE GENOMIC DNA]</scope>
</reference>
<organism evidence="1 2">
    <name type="scientific">Candidatus Staskawiczbacteria bacterium RIFCSPHIGHO2_02_FULL_42_22</name>
    <dbReference type="NCBI Taxonomy" id="1802207"/>
    <lineage>
        <taxon>Bacteria</taxon>
        <taxon>Candidatus Staskawicziibacteriota</taxon>
    </lineage>
</organism>
<dbReference type="SUPFAM" id="SSF48295">
    <property type="entry name" value="TrpR-like"/>
    <property type="match status" value="1"/>
</dbReference>
<evidence type="ECO:0000313" key="2">
    <source>
        <dbReference type="Proteomes" id="UP000178820"/>
    </source>
</evidence>
<proteinExistence type="predicted"/>
<dbReference type="AlphaFoldDB" id="A0A1G2I4R1"/>
<dbReference type="GO" id="GO:0043565">
    <property type="term" value="F:sequence-specific DNA binding"/>
    <property type="evidence" value="ECO:0007669"/>
    <property type="project" value="InterPro"/>
</dbReference>
<evidence type="ECO:0000313" key="1">
    <source>
        <dbReference type="EMBL" id="OGZ69669.1"/>
    </source>
</evidence>
<protein>
    <recommendedName>
        <fullName evidence="3">TrpR protein YerC/YecD</fullName>
    </recommendedName>
</protein>
<dbReference type="Pfam" id="PF01371">
    <property type="entry name" value="Trp_repressor"/>
    <property type="match status" value="1"/>
</dbReference>